<proteinExistence type="inferred from homology"/>
<evidence type="ECO:0000256" key="4">
    <source>
        <dbReference type="PROSITE-ProRule" id="PRU00409"/>
    </source>
</evidence>
<accession>A0ABY2WUD2</accession>
<evidence type="ECO:0000256" key="3">
    <source>
        <dbReference type="ARBA" id="ARBA00023316"/>
    </source>
</evidence>
<dbReference type="InterPro" id="IPR011095">
    <property type="entry name" value="Dala_Dala_lig_C"/>
</dbReference>
<sequence length="326" mass="34932">MTGLFIPVLHGATAERPDEIDTLQTAGVICDTLRQLGHRSDLVHIGSDFAAISKLCATRPDLIFNLVEAIDGDCGLAAEIPVELERLGIPFTGCGALASELCLTKPGMKRALEAAGLPTPAWSLTGAGLIDVPRVIVKSVDEHASFGIDADSVVAGDQAGREISWRQSRFGGTFFAETFVEGREFNISVLEQASGPAVLPPAEIMFVGYGEGRPTIVDYEAKWVAGTHGFENTPRRFDFPVEDTDLLGRLTDLTLDAWRLFGLAGYARVDFRVDAHGRPWILEVNTNPCLAPDAGFVAAAARQGIGFGDLIARIVACALDRVREVA</sequence>
<dbReference type="InterPro" id="IPR016185">
    <property type="entry name" value="PreATP-grasp_dom_sf"/>
</dbReference>
<keyword evidence="4" id="KW-0067">ATP-binding</keyword>
<dbReference type="InterPro" id="IPR011761">
    <property type="entry name" value="ATP-grasp"/>
</dbReference>
<comment type="similarity">
    <text evidence="1">Belongs to the D-alanine--D-alanine ligase family.</text>
</comment>
<dbReference type="Proteomes" id="UP001193035">
    <property type="component" value="Unassembled WGS sequence"/>
</dbReference>
<dbReference type="PANTHER" id="PTHR23132">
    <property type="entry name" value="D-ALANINE--D-ALANINE LIGASE"/>
    <property type="match status" value="1"/>
</dbReference>
<keyword evidence="3" id="KW-0961">Cell wall biogenesis/degradation</keyword>
<comment type="caution">
    <text evidence="6">The sequence shown here is derived from an EMBL/GenBank/DDBJ whole genome shotgun (WGS) entry which is preliminary data.</text>
</comment>
<dbReference type="PANTHER" id="PTHR23132:SF23">
    <property type="entry name" value="D-ALANINE--D-ALANINE LIGASE B"/>
    <property type="match status" value="1"/>
</dbReference>
<gene>
    <name evidence="6" type="ORF">FGK63_16420</name>
</gene>
<organism evidence="6 7">
    <name type="scientific">Ruegeria sediminis</name>
    <dbReference type="NCBI Taxonomy" id="2583820"/>
    <lineage>
        <taxon>Bacteria</taxon>
        <taxon>Pseudomonadati</taxon>
        <taxon>Pseudomonadota</taxon>
        <taxon>Alphaproteobacteria</taxon>
        <taxon>Rhodobacterales</taxon>
        <taxon>Roseobacteraceae</taxon>
        <taxon>Ruegeria</taxon>
    </lineage>
</organism>
<evidence type="ECO:0000259" key="5">
    <source>
        <dbReference type="PROSITE" id="PS50975"/>
    </source>
</evidence>
<evidence type="ECO:0000256" key="2">
    <source>
        <dbReference type="ARBA" id="ARBA00022598"/>
    </source>
</evidence>
<dbReference type="RefSeq" id="WP_138844240.1">
    <property type="nucleotide sequence ID" value="NZ_VCPD01000006.1"/>
</dbReference>
<dbReference type="EMBL" id="VCPD01000006">
    <property type="protein sequence ID" value="TMV05627.1"/>
    <property type="molecule type" value="Genomic_DNA"/>
</dbReference>
<protein>
    <submittedName>
        <fullName evidence="6">D-alanine--D-alanine ligase</fullName>
    </submittedName>
</protein>
<evidence type="ECO:0000313" key="6">
    <source>
        <dbReference type="EMBL" id="TMV05627.1"/>
    </source>
</evidence>
<keyword evidence="2 6" id="KW-0436">Ligase</keyword>
<dbReference type="Gene3D" id="3.30.470.20">
    <property type="entry name" value="ATP-grasp fold, B domain"/>
    <property type="match status" value="1"/>
</dbReference>
<feature type="domain" description="ATP-grasp" evidence="5">
    <location>
        <begin position="109"/>
        <end position="316"/>
    </location>
</feature>
<dbReference type="PROSITE" id="PS50975">
    <property type="entry name" value="ATP_GRASP"/>
    <property type="match status" value="1"/>
</dbReference>
<dbReference type="Pfam" id="PF07478">
    <property type="entry name" value="Dala_Dala_lig_C"/>
    <property type="match status" value="1"/>
</dbReference>
<keyword evidence="7" id="KW-1185">Reference proteome</keyword>
<dbReference type="SUPFAM" id="SSF56059">
    <property type="entry name" value="Glutathione synthetase ATP-binding domain-like"/>
    <property type="match status" value="1"/>
</dbReference>
<dbReference type="Gene3D" id="3.40.50.20">
    <property type="match status" value="1"/>
</dbReference>
<dbReference type="GO" id="GO:0016874">
    <property type="term" value="F:ligase activity"/>
    <property type="evidence" value="ECO:0007669"/>
    <property type="project" value="UniProtKB-KW"/>
</dbReference>
<name>A0ABY2WUD2_9RHOB</name>
<evidence type="ECO:0000256" key="1">
    <source>
        <dbReference type="ARBA" id="ARBA00010871"/>
    </source>
</evidence>
<evidence type="ECO:0000313" key="7">
    <source>
        <dbReference type="Proteomes" id="UP001193035"/>
    </source>
</evidence>
<dbReference type="SUPFAM" id="SSF52440">
    <property type="entry name" value="PreATP-grasp domain"/>
    <property type="match status" value="1"/>
</dbReference>
<reference evidence="6 7" key="1">
    <citation type="submission" date="2019-05" db="EMBL/GenBank/DDBJ databases">
        <title>Ruegeria sp. nov., isolated from tidal flat.</title>
        <authorList>
            <person name="Kim W."/>
        </authorList>
    </citation>
    <scope>NUCLEOTIDE SEQUENCE [LARGE SCALE GENOMIC DNA]</scope>
    <source>
        <strain evidence="6 7">CAU 1488</strain>
    </source>
</reference>
<keyword evidence="4" id="KW-0547">Nucleotide-binding</keyword>